<proteinExistence type="predicted"/>
<dbReference type="InterPro" id="IPR014014">
    <property type="entry name" value="RNA_helicase_DEAD_Q_motif"/>
</dbReference>
<dbReference type="AlphaFoldDB" id="A0A9Q0FX59"/>
<keyword evidence="3" id="KW-0347">Helicase</keyword>
<dbReference type="GO" id="GO:0005524">
    <property type="term" value="F:ATP binding"/>
    <property type="evidence" value="ECO:0007669"/>
    <property type="project" value="UniProtKB-KW"/>
</dbReference>
<sequence length="86" mass="9487">MEETRTKKKKDQSEIFASCSFSSLGLHPTLCTQLQERMGFEAPTVVQAQAIPVVLSGRHTCQCGYWDGQNCCVFGSDYPSLAGFHP</sequence>
<evidence type="ECO:0000313" key="8">
    <source>
        <dbReference type="Proteomes" id="UP001141552"/>
    </source>
</evidence>
<keyword evidence="1" id="KW-0547">Nucleotide-binding</keyword>
<evidence type="ECO:0000256" key="4">
    <source>
        <dbReference type="ARBA" id="ARBA00022840"/>
    </source>
</evidence>
<dbReference type="SUPFAM" id="SSF52540">
    <property type="entry name" value="P-loop containing nucleoside triphosphate hydrolases"/>
    <property type="match status" value="1"/>
</dbReference>
<dbReference type="Proteomes" id="UP001141552">
    <property type="component" value="Unassembled WGS sequence"/>
</dbReference>
<comment type="caution">
    <text evidence="7">The sequence shown here is derived from an EMBL/GenBank/DDBJ whole genome shotgun (WGS) entry which is preliminary data.</text>
</comment>
<dbReference type="OrthoDB" id="422663at2759"/>
<protein>
    <recommendedName>
        <fullName evidence="6">DEAD-box RNA helicase Q domain-containing protein</fullName>
    </recommendedName>
</protein>
<dbReference type="EMBL" id="JAKUCV010003590">
    <property type="protein sequence ID" value="KAJ4838310.1"/>
    <property type="molecule type" value="Genomic_DNA"/>
</dbReference>
<dbReference type="PROSITE" id="PS51195">
    <property type="entry name" value="Q_MOTIF"/>
    <property type="match status" value="1"/>
</dbReference>
<accession>A0A9Q0FX59</accession>
<feature type="short sequence motif" description="Q motif" evidence="5">
    <location>
        <begin position="19"/>
        <end position="48"/>
    </location>
</feature>
<evidence type="ECO:0000313" key="7">
    <source>
        <dbReference type="EMBL" id="KAJ4838310.1"/>
    </source>
</evidence>
<dbReference type="GO" id="GO:0003724">
    <property type="term" value="F:RNA helicase activity"/>
    <property type="evidence" value="ECO:0007669"/>
    <property type="project" value="InterPro"/>
</dbReference>
<dbReference type="Gene3D" id="3.40.50.300">
    <property type="entry name" value="P-loop containing nucleotide triphosphate hydrolases"/>
    <property type="match status" value="1"/>
</dbReference>
<dbReference type="InterPro" id="IPR027417">
    <property type="entry name" value="P-loop_NTPase"/>
</dbReference>
<reference evidence="7" key="1">
    <citation type="submission" date="2022-02" db="EMBL/GenBank/DDBJ databases">
        <authorList>
            <person name="Henning P.M."/>
            <person name="McCubbin A.G."/>
            <person name="Shore J.S."/>
        </authorList>
    </citation>
    <scope>NUCLEOTIDE SEQUENCE</scope>
    <source>
        <strain evidence="7">F60SS</strain>
        <tissue evidence="7">Leaves</tissue>
    </source>
</reference>
<keyword evidence="8" id="KW-1185">Reference proteome</keyword>
<evidence type="ECO:0000256" key="2">
    <source>
        <dbReference type="ARBA" id="ARBA00022801"/>
    </source>
</evidence>
<organism evidence="7 8">
    <name type="scientific">Turnera subulata</name>
    <dbReference type="NCBI Taxonomy" id="218843"/>
    <lineage>
        <taxon>Eukaryota</taxon>
        <taxon>Viridiplantae</taxon>
        <taxon>Streptophyta</taxon>
        <taxon>Embryophyta</taxon>
        <taxon>Tracheophyta</taxon>
        <taxon>Spermatophyta</taxon>
        <taxon>Magnoliopsida</taxon>
        <taxon>eudicotyledons</taxon>
        <taxon>Gunneridae</taxon>
        <taxon>Pentapetalae</taxon>
        <taxon>rosids</taxon>
        <taxon>fabids</taxon>
        <taxon>Malpighiales</taxon>
        <taxon>Passifloraceae</taxon>
        <taxon>Turnera</taxon>
    </lineage>
</organism>
<gene>
    <name evidence="7" type="ORF">Tsubulata_044168</name>
</gene>
<evidence type="ECO:0000256" key="3">
    <source>
        <dbReference type="ARBA" id="ARBA00022806"/>
    </source>
</evidence>
<evidence type="ECO:0000256" key="5">
    <source>
        <dbReference type="PROSITE-ProRule" id="PRU00552"/>
    </source>
</evidence>
<keyword evidence="4" id="KW-0067">ATP-binding</keyword>
<name>A0A9Q0FX59_9ROSI</name>
<reference evidence="7" key="2">
    <citation type="journal article" date="2023" name="Plants (Basel)">
        <title>Annotation of the Turnera subulata (Passifloraceae) Draft Genome Reveals the S-Locus Evolved after the Divergence of Turneroideae from Passifloroideae in a Stepwise Manner.</title>
        <authorList>
            <person name="Henning P.M."/>
            <person name="Roalson E.H."/>
            <person name="Mir W."/>
            <person name="McCubbin A.G."/>
            <person name="Shore J.S."/>
        </authorList>
    </citation>
    <scope>NUCLEOTIDE SEQUENCE</scope>
    <source>
        <strain evidence="7">F60SS</strain>
    </source>
</reference>
<evidence type="ECO:0000259" key="6">
    <source>
        <dbReference type="PROSITE" id="PS51195"/>
    </source>
</evidence>
<evidence type="ECO:0000256" key="1">
    <source>
        <dbReference type="ARBA" id="ARBA00022741"/>
    </source>
</evidence>
<feature type="domain" description="DEAD-box RNA helicase Q" evidence="6">
    <location>
        <begin position="19"/>
        <end position="48"/>
    </location>
</feature>
<dbReference type="GO" id="GO:0016787">
    <property type="term" value="F:hydrolase activity"/>
    <property type="evidence" value="ECO:0007669"/>
    <property type="project" value="UniProtKB-KW"/>
</dbReference>
<keyword evidence="2" id="KW-0378">Hydrolase</keyword>